<dbReference type="Proteomes" id="UP000078113">
    <property type="component" value="Unassembled WGS sequence"/>
</dbReference>
<name>A0A8X7N492_9BASI</name>
<keyword evidence="2" id="KW-1185">Reference proteome</keyword>
<evidence type="ECO:0000313" key="2">
    <source>
        <dbReference type="Proteomes" id="UP000078113"/>
    </source>
</evidence>
<protein>
    <submittedName>
        <fullName evidence="1">Uncharacterized protein</fullName>
    </submittedName>
</protein>
<proteinExistence type="predicted"/>
<evidence type="ECO:0000313" key="1">
    <source>
        <dbReference type="EMBL" id="KAE8266209.1"/>
    </source>
</evidence>
<accession>A0A8X7N492</accession>
<comment type="caution">
    <text evidence="1">The sequence shown here is derived from an EMBL/GenBank/DDBJ whole genome shotgun (WGS) entry which is preliminary data.</text>
</comment>
<reference evidence="1" key="2">
    <citation type="journal article" date="2019" name="IMA Fungus">
        <title>Genome sequencing and comparison of five Tilletia species to identify candidate genes for the detection of regulated species infecting wheat.</title>
        <authorList>
            <person name="Nguyen H.D.T."/>
            <person name="Sultana T."/>
            <person name="Kesanakurti P."/>
            <person name="Hambleton S."/>
        </authorList>
    </citation>
    <scope>NUCLEOTIDE SEQUENCE</scope>
    <source>
        <strain evidence="1">DAOMC 236422</strain>
    </source>
</reference>
<dbReference type="AlphaFoldDB" id="A0A8X7N492"/>
<organism evidence="1 2">
    <name type="scientific">Tilletia walkeri</name>
    <dbReference type="NCBI Taxonomy" id="117179"/>
    <lineage>
        <taxon>Eukaryota</taxon>
        <taxon>Fungi</taxon>
        <taxon>Dikarya</taxon>
        <taxon>Basidiomycota</taxon>
        <taxon>Ustilaginomycotina</taxon>
        <taxon>Exobasidiomycetes</taxon>
        <taxon>Tilletiales</taxon>
        <taxon>Tilletiaceae</taxon>
        <taxon>Tilletia</taxon>
    </lineage>
</organism>
<sequence length="121" mass="13195">MTPADLVASLNATGEYIGGDGVKKRLDSAKLEERGRFMITTASGEVEEMRWSYTGKGRSAYGFVNGKTGNAYPPHWVAPGSRPTRIEIGDSNVPGMRRKRVIKGGDSYPCNVFKCEAVIDH</sequence>
<reference evidence="1" key="1">
    <citation type="submission" date="2016-04" db="EMBL/GenBank/DDBJ databases">
        <authorList>
            <person name="Nguyen H.D."/>
            <person name="Samba Siva P."/>
            <person name="Cullis J."/>
            <person name="Levesque C.A."/>
            <person name="Hambleton S."/>
        </authorList>
    </citation>
    <scope>NUCLEOTIDE SEQUENCE</scope>
    <source>
        <strain evidence="1">DAOMC 236422</strain>
    </source>
</reference>
<gene>
    <name evidence="1" type="ORF">A4X09_0g6138</name>
</gene>
<dbReference type="EMBL" id="LWDG02000365">
    <property type="protein sequence ID" value="KAE8266209.1"/>
    <property type="molecule type" value="Genomic_DNA"/>
</dbReference>